<keyword evidence="4 8" id="KW-0028">Amino-acid biosynthesis</keyword>
<evidence type="ECO:0000256" key="3">
    <source>
        <dbReference type="ARBA" id="ARBA00013080"/>
    </source>
</evidence>
<dbReference type="PANTHER" id="PTHR31689">
    <property type="entry name" value="DIAMINOPIMELATE EPIMERASE, CHLOROPLASTIC"/>
    <property type="match status" value="1"/>
</dbReference>
<dbReference type="EC" id="5.1.1.7" evidence="3 8"/>
<evidence type="ECO:0000256" key="5">
    <source>
        <dbReference type="ARBA" id="ARBA00023154"/>
    </source>
</evidence>
<comment type="catalytic activity">
    <reaction evidence="7 8">
        <text>(2S,6S)-2,6-diaminopimelate = meso-2,6-diaminopimelate</text>
        <dbReference type="Rhea" id="RHEA:15393"/>
        <dbReference type="ChEBI" id="CHEBI:57609"/>
        <dbReference type="ChEBI" id="CHEBI:57791"/>
        <dbReference type="EC" id="5.1.1.7"/>
    </reaction>
</comment>
<feature type="binding site" evidence="8">
    <location>
        <position position="67"/>
    </location>
    <ligand>
        <name>substrate</name>
    </ligand>
</feature>
<feature type="binding site" evidence="8">
    <location>
        <position position="182"/>
    </location>
    <ligand>
        <name>substrate</name>
    </ligand>
</feature>
<organism evidence="10 11">
    <name type="scientific">Candidatus Enterococcus myersii</name>
    <dbReference type="NCBI Taxonomy" id="2815322"/>
    <lineage>
        <taxon>Bacteria</taxon>
        <taxon>Bacillati</taxon>
        <taxon>Bacillota</taxon>
        <taxon>Bacilli</taxon>
        <taxon>Lactobacillales</taxon>
        <taxon>Enterococcaceae</taxon>
        <taxon>Enterococcus</taxon>
    </lineage>
</organism>
<feature type="binding site" evidence="8">
    <location>
        <begin position="199"/>
        <end position="200"/>
    </location>
    <ligand>
        <name>substrate</name>
    </ligand>
</feature>
<dbReference type="PROSITE" id="PS01326">
    <property type="entry name" value="DAP_EPIMERASE"/>
    <property type="match status" value="1"/>
</dbReference>
<feature type="site" description="Could be important to modulate the pK values of the two catalytic cysteine residues" evidence="8">
    <location>
        <position position="148"/>
    </location>
</feature>
<feature type="site" description="Could be important to modulate the pK values of the two catalytic cysteine residues" evidence="8">
    <location>
        <position position="199"/>
    </location>
</feature>
<sequence length="273" mass="30140">MEIPFVKMQGAGNDFIIINNLALKLSKNELSQLAKGACRAHLSLGADALMAVDKAKAGGDFRMRFYNADGTEAEMCGNGARCIARYAYEENLAPAEMKIETMAGMVPAWHLNKTTYKVQLNDVTRFEEKNFAKKTVYYVELGNPAIPHLVMPVSNLAEKDLADLRPLAKQLRNWQELPKGANVNFYEIVEDVVIVRTYERGVEDFTLACGTGSASVAYVVKQRQNQFKNPVALRTLGGKLEVQVQAKQLFLTGGAAWIAKGELSEEALCSDKI</sequence>
<keyword evidence="8" id="KW-0963">Cytoplasm</keyword>
<comment type="function">
    <text evidence="8">Catalyzes the stereoinversion of LL-2,6-diaminopimelate (L,L-DAP) to meso-diaminopimelate (meso-DAP), a precursor of L-lysine and an essential component of the bacterial peptidoglycan.</text>
</comment>
<keyword evidence="11" id="KW-1185">Reference proteome</keyword>
<proteinExistence type="inferred from homology"/>
<comment type="pathway">
    <text evidence="1 8">Amino-acid biosynthesis; L-lysine biosynthesis via DAP pathway; DL-2,6-diaminopimelate from LL-2,6-diaminopimelate: step 1/1.</text>
</comment>
<dbReference type="RefSeq" id="WP_206905823.1">
    <property type="nucleotide sequence ID" value="NZ_JAFLVT010000023.1"/>
</dbReference>
<dbReference type="InterPro" id="IPR001653">
    <property type="entry name" value="DAP_epimerase_DapF"/>
</dbReference>
<name>A0ABS3HAV9_9ENTE</name>
<comment type="caution">
    <text evidence="10">The sequence shown here is derived from an EMBL/GenBank/DDBJ whole genome shotgun (WGS) entry which is preliminary data.</text>
</comment>
<evidence type="ECO:0000256" key="8">
    <source>
        <dbReference type="HAMAP-Rule" id="MF_00197"/>
    </source>
</evidence>
<comment type="subunit">
    <text evidence="8">Homodimer.</text>
</comment>
<comment type="caution">
    <text evidence="8">Lacks conserved residue(s) required for the propagation of feature annotation.</text>
</comment>
<evidence type="ECO:0000256" key="2">
    <source>
        <dbReference type="ARBA" id="ARBA00010219"/>
    </source>
</evidence>
<evidence type="ECO:0000256" key="6">
    <source>
        <dbReference type="ARBA" id="ARBA00023235"/>
    </source>
</evidence>
<dbReference type="InterPro" id="IPR018510">
    <property type="entry name" value="DAP_epimerase_AS"/>
</dbReference>
<evidence type="ECO:0000256" key="9">
    <source>
        <dbReference type="PROSITE-ProRule" id="PRU10125"/>
    </source>
</evidence>
<keyword evidence="6 8" id="KW-0413">Isomerase</keyword>
<feature type="active site" evidence="9">
    <location>
        <position position="76"/>
    </location>
</feature>
<comment type="subcellular location">
    <subcellularLocation>
        <location evidence="8">Cytoplasm</location>
    </subcellularLocation>
</comment>
<dbReference type="HAMAP" id="MF_00197">
    <property type="entry name" value="DAP_epimerase"/>
    <property type="match status" value="1"/>
</dbReference>
<accession>A0ABS3HAV9</accession>
<gene>
    <name evidence="8" type="primary">dapF</name>
    <name evidence="10" type="ORF">JZO76_13840</name>
</gene>
<evidence type="ECO:0000313" key="11">
    <source>
        <dbReference type="Proteomes" id="UP000664256"/>
    </source>
</evidence>
<feature type="active site" description="Proton donor" evidence="8">
    <location>
        <position position="76"/>
    </location>
</feature>
<dbReference type="Pfam" id="PF01678">
    <property type="entry name" value="DAP_epimerase"/>
    <property type="match status" value="2"/>
</dbReference>
<evidence type="ECO:0000256" key="1">
    <source>
        <dbReference type="ARBA" id="ARBA00005196"/>
    </source>
</evidence>
<dbReference type="EMBL" id="JAFLVT010000023">
    <property type="protein sequence ID" value="MBO0450590.1"/>
    <property type="molecule type" value="Genomic_DNA"/>
</dbReference>
<comment type="similarity">
    <text evidence="2 8">Belongs to the diaminopimelate epimerase family.</text>
</comment>
<dbReference type="Gene3D" id="3.10.310.10">
    <property type="entry name" value="Diaminopimelate Epimerase, Chain A, domain 1"/>
    <property type="match status" value="2"/>
</dbReference>
<keyword evidence="5 8" id="KW-0457">Lysine biosynthesis</keyword>
<feature type="active site" description="Proton acceptor" evidence="8">
    <location>
        <position position="209"/>
    </location>
</feature>
<dbReference type="NCBIfam" id="TIGR00652">
    <property type="entry name" value="DapF"/>
    <property type="match status" value="1"/>
</dbReference>
<evidence type="ECO:0000256" key="4">
    <source>
        <dbReference type="ARBA" id="ARBA00022605"/>
    </source>
</evidence>
<feature type="binding site" evidence="8">
    <location>
        <begin position="210"/>
        <end position="211"/>
    </location>
    <ligand>
        <name>substrate</name>
    </ligand>
</feature>
<evidence type="ECO:0000256" key="7">
    <source>
        <dbReference type="ARBA" id="ARBA00051712"/>
    </source>
</evidence>
<reference evidence="10 11" key="1">
    <citation type="submission" date="2021-03" db="EMBL/GenBank/DDBJ databases">
        <title>Enterococcal diversity collection.</title>
        <authorList>
            <person name="Gilmore M.S."/>
            <person name="Schwartzman J."/>
            <person name="Van Tyne D."/>
            <person name="Martin M."/>
            <person name="Earl A.M."/>
            <person name="Manson A.L."/>
            <person name="Straub T."/>
            <person name="Salamzade R."/>
            <person name="Saavedra J."/>
            <person name="Lebreton F."/>
            <person name="Prichula J."/>
            <person name="Schaufler K."/>
            <person name="Gaca A."/>
            <person name="Sgardioli B."/>
            <person name="Wagenaar J."/>
            <person name="Strong T."/>
        </authorList>
    </citation>
    <scope>NUCLEOTIDE SEQUENCE [LARGE SCALE GENOMIC DNA]</scope>
    <source>
        <strain evidence="10 11">MJM12</strain>
    </source>
</reference>
<dbReference type="PANTHER" id="PTHR31689:SF0">
    <property type="entry name" value="DIAMINOPIMELATE EPIMERASE"/>
    <property type="match status" value="1"/>
</dbReference>
<evidence type="ECO:0000313" key="10">
    <source>
        <dbReference type="EMBL" id="MBO0450590.1"/>
    </source>
</evidence>
<feature type="binding site" evidence="8">
    <location>
        <begin position="77"/>
        <end position="78"/>
    </location>
    <ligand>
        <name>substrate</name>
    </ligand>
</feature>
<feature type="binding site" evidence="8">
    <location>
        <position position="13"/>
    </location>
    <ligand>
        <name>substrate</name>
    </ligand>
</feature>
<dbReference type="GO" id="GO:0008837">
    <property type="term" value="F:diaminopimelate epimerase activity"/>
    <property type="evidence" value="ECO:0007669"/>
    <property type="project" value="UniProtKB-EC"/>
</dbReference>
<dbReference type="SUPFAM" id="SSF54506">
    <property type="entry name" value="Diaminopimelate epimerase-like"/>
    <property type="match status" value="2"/>
</dbReference>
<protein>
    <recommendedName>
        <fullName evidence="3 8">Diaminopimelate epimerase</fullName>
        <shortName evidence="8">DAP epimerase</shortName>
        <ecNumber evidence="3 8">5.1.1.7</ecNumber>
    </recommendedName>
    <alternativeName>
        <fullName evidence="8">PLP-independent amino acid racemase</fullName>
    </alternativeName>
</protein>
<dbReference type="Proteomes" id="UP000664256">
    <property type="component" value="Unassembled WGS sequence"/>
</dbReference>